<dbReference type="AlphaFoldDB" id="A0A2J0KTX7"/>
<reference evidence="2 3" key="1">
    <citation type="submission" date="2017-09" db="EMBL/GenBank/DDBJ databases">
        <title>Depth-based differentiation of microbial function through sediment-hosted aquifers and enrichment of novel symbionts in the deep terrestrial subsurface.</title>
        <authorList>
            <person name="Probst A.J."/>
            <person name="Ladd B."/>
            <person name="Jarett J.K."/>
            <person name="Geller-Mcgrath D.E."/>
            <person name="Sieber C.M."/>
            <person name="Emerson J.B."/>
            <person name="Anantharaman K."/>
            <person name="Thomas B.C."/>
            <person name="Malmstrom R."/>
            <person name="Stieglmeier M."/>
            <person name="Klingl A."/>
            <person name="Woyke T."/>
            <person name="Ryan C.M."/>
            <person name="Banfield J.F."/>
        </authorList>
    </citation>
    <scope>NUCLEOTIDE SEQUENCE [LARGE SCALE GENOMIC DNA]</scope>
    <source>
        <strain evidence="2">CG07_land_8_20_14_0_80_42_15</strain>
    </source>
</reference>
<sequence>MVKYNPSKRNTKIKSSNRNASKDLTRRYNKLVSLRRDSAGIISELCNPVDAVNRFLNLALEHIEENSQTRQFILESKVGVRKMATLLKRLDIYARKMEKEMRKLAEKHK</sequence>
<dbReference type="Proteomes" id="UP000230052">
    <property type="component" value="Unassembled WGS sequence"/>
</dbReference>
<proteinExistence type="predicted"/>
<dbReference type="Gene3D" id="1.10.287.130">
    <property type="match status" value="1"/>
</dbReference>
<feature type="region of interest" description="Disordered" evidence="1">
    <location>
        <begin position="1"/>
        <end position="24"/>
    </location>
</feature>
<accession>A0A2J0KTX7</accession>
<evidence type="ECO:0000313" key="2">
    <source>
        <dbReference type="EMBL" id="PIU41938.1"/>
    </source>
</evidence>
<dbReference type="EMBL" id="PEWV01000027">
    <property type="protein sequence ID" value="PIU41938.1"/>
    <property type="molecule type" value="Genomic_DNA"/>
</dbReference>
<evidence type="ECO:0000256" key="1">
    <source>
        <dbReference type="SAM" id="MobiDB-lite"/>
    </source>
</evidence>
<comment type="caution">
    <text evidence="2">The sequence shown here is derived from an EMBL/GenBank/DDBJ whole genome shotgun (WGS) entry which is preliminary data.</text>
</comment>
<organism evidence="2 3">
    <name type="scientific">Candidatus Aquitaenariimonas noxiae</name>
    <dbReference type="NCBI Taxonomy" id="1974741"/>
    <lineage>
        <taxon>Bacteria</taxon>
        <taxon>Pseudomonadati</taxon>
        <taxon>Candidatus Omnitrophota</taxon>
        <taxon>Candidatus Aquitaenariimonas</taxon>
    </lineage>
</organism>
<name>A0A2J0KTX7_9BACT</name>
<gene>
    <name evidence="2" type="ORF">COS99_02880</name>
</gene>
<protein>
    <submittedName>
        <fullName evidence="2">Uncharacterized protein</fullName>
    </submittedName>
</protein>
<evidence type="ECO:0000313" key="3">
    <source>
        <dbReference type="Proteomes" id="UP000230052"/>
    </source>
</evidence>